<keyword evidence="1" id="KW-1133">Transmembrane helix</keyword>
<accession>A0A1H3QJF4</accession>
<keyword evidence="3" id="KW-1185">Reference proteome</keyword>
<feature type="transmembrane region" description="Helical" evidence="1">
    <location>
        <begin position="69"/>
        <end position="85"/>
    </location>
</feature>
<sequence length="366" mass="41572">MKIILFIILFLHGAIHLLGFLKAFGISEIGPLSAEISRPMGLVWLLVTVLFLVAGILSLLNVSWWIHPALIAVMLSSFLMVFFWADTKYGMIPNLIILSAVILAYSSDSFYKKIARETSEILATINLSEQTLVSEDDLKNLPAPVSKWMHITGIMGKPKIKSGRIVQHALMKMKQDQKDWYHAAALQYTTTEEPAFIWTVNLNMMPGIHIKGRDKFENGTGEMLIKMNSLVKIVDEKGEKINEGSLQRFLGESVWFPSLALSPYIKWKIIDNYSAKATMTYKGTSGSGVFYYNEQGDFVKFIAMRYQGNKPDSKTYPWVLTVDEYSVFEGIKVPSRMKATWELETGSWTWLDLEIKDIQYNVHGMD</sequence>
<proteinExistence type="predicted"/>
<protein>
    <submittedName>
        <fullName evidence="2">Uncharacterized protein</fullName>
    </submittedName>
</protein>
<organism evidence="2 3">
    <name type="scientific">Rhodonellum ikkaensis</name>
    <dbReference type="NCBI Taxonomy" id="336829"/>
    <lineage>
        <taxon>Bacteria</taxon>
        <taxon>Pseudomonadati</taxon>
        <taxon>Bacteroidota</taxon>
        <taxon>Cytophagia</taxon>
        <taxon>Cytophagales</taxon>
        <taxon>Cytophagaceae</taxon>
        <taxon>Rhodonellum</taxon>
    </lineage>
</organism>
<dbReference type="InterPro" id="IPR046674">
    <property type="entry name" value="DUF6544"/>
</dbReference>
<comment type="caution">
    <text evidence="2">The sequence shown here is derived from an EMBL/GenBank/DDBJ whole genome shotgun (WGS) entry which is preliminary data.</text>
</comment>
<keyword evidence="1" id="KW-0472">Membrane</keyword>
<evidence type="ECO:0000313" key="2">
    <source>
        <dbReference type="EMBL" id="SDZ13231.1"/>
    </source>
</evidence>
<dbReference type="Proteomes" id="UP000199663">
    <property type="component" value="Unassembled WGS sequence"/>
</dbReference>
<evidence type="ECO:0000256" key="1">
    <source>
        <dbReference type="SAM" id="Phobius"/>
    </source>
</evidence>
<dbReference type="EMBL" id="FNQC01000006">
    <property type="protein sequence ID" value="SDZ13231.1"/>
    <property type="molecule type" value="Genomic_DNA"/>
</dbReference>
<dbReference type="Pfam" id="PF20181">
    <property type="entry name" value="DUF6544"/>
    <property type="match status" value="1"/>
</dbReference>
<keyword evidence="1" id="KW-0812">Transmembrane</keyword>
<feature type="transmembrane region" description="Helical" evidence="1">
    <location>
        <begin position="41"/>
        <end position="62"/>
    </location>
</feature>
<name>A0A1H3QJF4_9BACT</name>
<evidence type="ECO:0000313" key="3">
    <source>
        <dbReference type="Proteomes" id="UP000199663"/>
    </source>
</evidence>
<gene>
    <name evidence="2" type="ORF">SAMN05444412_106122</name>
</gene>
<reference evidence="2 3" key="1">
    <citation type="submission" date="2016-10" db="EMBL/GenBank/DDBJ databases">
        <authorList>
            <person name="Varghese N."/>
            <person name="Submissions S."/>
        </authorList>
    </citation>
    <scope>NUCLEOTIDE SEQUENCE [LARGE SCALE GENOMIC DNA]</scope>
    <source>
        <strain evidence="2 3">DSM 17997</strain>
    </source>
</reference>
<feature type="transmembrane region" description="Helical" evidence="1">
    <location>
        <begin position="91"/>
        <end position="111"/>
    </location>
</feature>
<dbReference type="RefSeq" id="WP_019597468.1">
    <property type="nucleotide sequence ID" value="NZ_FNQC01000006.1"/>
</dbReference>